<feature type="compositionally biased region" description="Pro residues" evidence="11">
    <location>
        <begin position="367"/>
        <end position="377"/>
    </location>
</feature>
<dbReference type="InterPro" id="IPR011320">
    <property type="entry name" value="RNase_H1_N"/>
</dbReference>
<reference evidence="13" key="1">
    <citation type="submission" date="2022-10" db="EMBL/GenBank/DDBJ databases">
        <title>Tapping the CABI collections for fungal endophytes: first genome assemblies for Collariella, Neodidymelliopsis, Ascochyta clinopodiicola, Didymella pomorum, Didymosphaeria variabile, Neocosmospora piperis and Neocucurbitaria cava.</title>
        <authorList>
            <person name="Hill R."/>
        </authorList>
    </citation>
    <scope>NUCLEOTIDE SEQUENCE</scope>
    <source>
        <strain evidence="13">IMI 356814</strain>
    </source>
</reference>
<keyword evidence="6" id="KW-0540">Nuclease</keyword>
<dbReference type="SUPFAM" id="SSF55658">
    <property type="entry name" value="L9 N-domain-like"/>
    <property type="match status" value="1"/>
</dbReference>
<keyword evidence="7" id="KW-0479">Metal-binding</keyword>
<dbReference type="FunFam" id="3.40.970.10:FF:000002">
    <property type="entry name" value="Ribonuclease H"/>
    <property type="match status" value="1"/>
</dbReference>
<dbReference type="GO" id="GO:0046872">
    <property type="term" value="F:metal ion binding"/>
    <property type="evidence" value="ECO:0007669"/>
    <property type="project" value="UniProtKB-KW"/>
</dbReference>
<evidence type="ECO:0000256" key="4">
    <source>
        <dbReference type="ARBA" id="ARBA00012180"/>
    </source>
</evidence>
<evidence type="ECO:0000256" key="8">
    <source>
        <dbReference type="ARBA" id="ARBA00022759"/>
    </source>
</evidence>
<dbReference type="Gene3D" id="3.40.970.10">
    <property type="entry name" value="Ribonuclease H1, N-terminal domain"/>
    <property type="match status" value="1"/>
</dbReference>
<evidence type="ECO:0000256" key="1">
    <source>
        <dbReference type="ARBA" id="ARBA00001946"/>
    </source>
</evidence>
<evidence type="ECO:0000256" key="5">
    <source>
        <dbReference type="ARBA" id="ARBA00017721"/>
    </source>
</evidence>
<dbReference type="PANTHER" id="PTHR38846:SF1">
    <property type="entry name" value="C3H1-TYPE DOMAIN-CONTAINING PROTEIN"/>
    <property type="match status" value="1"/>
</dbReference>
<keyword evidence="9" id="KW-0378">Hydrolase</keyword>
<evidence type="ECO:0000256" key="11">
    <source>
        <dbReference type="SAM" id="MobiDB-lite"/>
    </source>
</evidence>
<dbReference type="OrthoDB" id="3798049at2759"/>
<feature type="region of interest" description="Disordered" evidence="11">
    <location>
        <begin position="290"/>
        <end position="378"/>
    </location>
</feature>
<dbReference type="InterPro" id="IPR009027">
    <property type="entry name" value="Ribosomal_bL9/RNase_H1_N"/>
</dbReference>
<evidence type="ECO:0000256" key="3">
    <source>
        <dbReference type="ARBA" id="ARBA00005300"/>
    </source>
</evidence>
<evidence type="ECO:0000256" key="9">
    <source>
        <dbReference type="ARBA" id="ARBA00022801"/>
    </source>
</evidence>
<comment type="caution">
    <text evidence="13">The sequence shown here is derived from an EMBL/GenBank/DDBJ whole genome shotgun (WGS) entry which is preliminary data.</text>
</comment>
<dbReference type="EMBL" id="JAPEUY010000008">
    <property type="protein sequence ID" value="KAJ4370764.1"/>
    <property type="molecule type" value="Genomic_DNA"/>
</dbReference>
<comment type="similarity">
    <text evidence="3">Belongs to the RNase H family.</text>
</comment>
<protein>
    <recommendedName>
        <fullName evidence="5">Ribonuclease H</fullName>
        <ecNumber evidence="4">3.1.26.4</ecNumber>
    </recommendedName>
</protein>
<evidence type="ECO:0000256" key="7">
    <source>
        <dbReference type="ARBA" id="ARBA00022723"/>
    </source>
</evidence>
<gene>
    <name evidence="13" type="ORF">N0V83_005286</name>
</gene>
<dbReference type="GO" id="GO:0004523">
    <property type="term" value="F:RNA-DNA hybrid ribonuclease activity"/>
    <property type="evidence" value="ECO:0007669"/>
    <property type="project" value="UniProtKB-EC"/>
</dbReference>
<name>A0A9W8Y9D3_9PLEO</name>
<dbReference type="Pfam" id="PF01693">
    <property type="entry name" value="Cauli_VI"/>
    <property type="match status" value="1"/>
</dbReference>
<comment type="cofactor">
    <cofactor evidence="1">
        <name>Mg(2+)</name>
        <dbReference type="ChEBI" id="CHEBI:18420"/>
    </cofactor>
</comment>
<evidence type="ECO:0000256" key="2">
    <source>
        <dbReference type="ARBA" id="ARBA00004065"/>
    </source>
</evidence>
<feature type="domain" description="Ribonuclease H1 N-terminal" evidence="12">
    <location>
        <begin position="54"/>
        <end position="97"/>
    </location>
</feature>
<dbReference type="Proteomes" id="UP001140560">
    <property type="component" value="Unassembled WGS sequence"/>
</dbReference>
<dbReference type="PANTHER" id="PTHR38846">
    <property type="entry name" value="C3H1-TYPE DOMAIN-CONTAINING PROTEIN"/>
    <property type="match status" value="1"/>
</dbReference>
<dbReference type="AlphaFoldDB" id="A0A9W8Y9D3"/>
<keyword evidence="10" id="KW-0460">Magnesium</keyword>
<evidence type="ECO:0000256" key="10">
    <source>
        <dbReference type="ARBA" id="ARBA00022842"/>
    </source>
</evidence>
<accession>A0A9W8Y9D3</accession>
<feature type="compositionally biased region" description="Low complexity" evidence="11">
    <location>
        <begin position="321"/>
        <end position="335"/>
    </location>
</feature>
<proteinExistence type="inferred from homology"/>
<dbReference type="InterPro" id="IPR037056">
    <property type="entry name" value="RNase_H1_N_sf"/>
</dbReference>
<organism evidence="13 14">
    <name type="scientific">Neocucurbitaria cava</name>
    <dbReference type="NCBI Taxonomy" id="798079"/>
    <lineage>
        <taxon>Eukaryota</taxon>
        <taxon>Fungi</taxon>
        <taxon>Dikarya</taxon>
        <taxon>Ascomycota</taxon>
        <taxon>Pezizomycotina</taxon>
        <taxon>Dothideomycetes</taxon>
        <taxon>Pleosporomycetidae</taxon>
        <taxon>Pleosporales</taxon>
        <taxon>Pleosporineae</taxon>
        <taxon>Cucurbitariaceae</taxon>
        <taxon>Neocucurbitaria</taxon>
    </lineage>
</organism>
<dbReference type="EC" id="3.1.26.4" evidence="4"/>
<evidence type="ECO:0000313" key="13">
    <source>
        <dbReference type="EMBL" id="KAJ4370764.1"/>
    </source>
</evidence>
<keyword evidence="8" id="KW-0255">Endonuclease</keyword>
<comment type="function">
    <text evidence="2">Endonuclease that specifically degrades the RNA of RNA-DNA hybrids.</text>
</comment>
<feature type="region of interest" description="Disordered" evidence="11">
    <location>
        <begin position="395"/>
        <end position="457"/>
    </location>
</feature>
<evidence type="ECO:0000256" key="6">
    <source>
        <dbReference type="ARBA" id="ARBA00022722"/>
    </source>
</evidence>
<keyword evidence="14" id="KW-1185">Reference proteome</keyword>
<evidence type="ECO:0000259" key="12">
    <source>
        <dbReference type="Pfam" id="PF01693"/>
    </source>
</evidence>
<evidence type="ECO:0000313" key="14">
    <source>
        <dbReference type="Proteomes" id="UP001140560"/>
    </source>
</evidence>
<sequence length="457" mass="51600">MSAPTWRADVPGASKLFSGLTRRDAFGHQRKGLQQSLSLYANQKSEDMEPRFWKYYAVAVGRTPGLYSHWDDAREQVMGFKGSRWEKFMDRSDAIQFMREYGFADAEIRVFRKTFKPSSTFEPNPTATFQDEFKAFAATQTWKQEEARKAKVDTIVGELIYHYLPEGIAADQEDEDGAVDLTDEQALKIYQGMCRSAGKPSHPRIDNCLLELKKAPYVNIIDFVNTFRTGQEVQPFARWIAFREYTLQDGHRIDIQYAKENEFLAPLLQDLRPGRRRAVCPIQVRRDFVARKAKKPQQQKHDMPPPEVKVSSSMIPEICLSPPASDFSPPASRSPTPDLDDDDPISALGDHADTTAHGPHIKLESPSPDPIVTPDPPSRFALAAVSKEEDDVSGFLLPEGLPLSSQLEERHLRDPPPSSQMEQRHRTPMASAGKRPCASMPANFTPSKRARRIDFAP</sequence>